<proteinExistence type="predicted"/>
<evidence type="ECO:0000313" key="4">
    <source>
        <dbReference type="Proteomes" id="UP001149411"/>
    </source>
</evidence>
<accession>A0A9Q4C411</accession>
<keyword evidence="4" id="KW-1185">Reference proteome</keyword>
<dbReference type="PRINTS" id="PR00111">
    <property type="entry name" value="ABHYDROLASE"/>
</dbReference>
<dbReference type="InterPro" id="IPR051340">
    <property type="entry name" value="Haloalkane_dehalogenase"/>
</dbReference>
<dbReference type="NCBIfam" id="NF002043">
    <property type="entry name" value="PRK00870.1"/>
    <property type="match status" value="1"/>
</dbReference>
<evidence type="ECO:0000256" key="1">
    <source>
        <dbReference type="ARBA" id="ARBA00022801"/>
    </source>
</evidence>
<organism evidence="3 4">
    <name type="scientific">Halorutilus salinus</name>
    <dbReference type="NCBI Taxonomy" id="2487751"/>
    <lineage>
        <taxon>Archaea</taxon>
        <taxon>Methanobacteriati</taxon>
        <taxon>Methanobacteriota</taxon>
        <taxon>Stenosarchaea group</taxon>
        <taxon>Halobacteria</taxon>
        <taxon>Halorutilales</taxon>
        <taxon>Halorutilaceae</taxon>
        <taxon>Halorutilus</taxon>
    </lineage>
</organism>
<protein>
    <submittedName>
        <fullName evidence="3">Haloalkane dehalogenase</fullName>
        <ecNumber evidence="3">3.8.1.5</ecNumber>
    </submittedName>
</protein>
<keyword evidence="1 3" id="KW-0378">Hydrolase</keyword>
<sequence length="297" mass="32805">MALRTPDDRFENLQGYGYDAEYVDVETGEEKTRVAYVDEGDGDETFLCLHGEPTWSYLYRKMVPTLAEKGRVVVPDLPGFGRSDKFEDEEEYTFASEYDAVGSFVHELDLTDVTLVCQDWGGILGLSVAARNPERFARLVPMNTGLQDGSAGMPDEWKQFRDFVAGADELPLGFMVDAGCVSDLSDEVKAGYEAPFPDASYQAGALALPLRVPTSTDDPGADEVAETRELLSDWDKPAFVLFSDSDPITGPARDDLRALIPTADEQPDIRVENAGHFLQEDAGERVAQHIVEFVERT</sequence>
<feature type="domain" description="AB hydrolase-1" evidence="2">
    <location>
        <begin position="45"/>
        <end position="281"/>
    </location>
</feature>
<comment type="caution">
    <text evidence="3">The sequence shown here is derived from an EMBL/GenBank/DDBJ whole genome shotgun (WGS) entry which is preliminary data.</text>
</comment>
<dbReference type="Gene3D" id="3.40.50.1820">
    <property type="entry name" value="alpha/beta hydrolase"/>
    <property type="match status" value="1"/>
</dbReference>
<evidence type="ECO:0000259" key="2">
    <source>
        <dbReference type="Pfam" id="PF00561"/>
    </source>
</evidence>
<dbReference type="PRINTS" id="PR00412">
    <property type="entry name" value="EPOXHYDRLASE"/>
</dbReference>
<dbReference type="EC" id="3.8.1.5" evidence="3"/>
<dbReference type="GO" id="GO:0004301">
    <property type="term" value="F:epoxide hydrolase activity"/>
    <property type="evidence" value="ECO:0007669"/>
    <property type="project" value="TreeGrafter"/>
</dbReference>
<evidence type="ECO:0000313" key="3">
    <source>
        <dbReference type="EMBL" id="MCX2818696.1"/>
    </source>
</evidence>
<dbReference type="EMBL" id="RKLV01000004">
    <property type="protein sequence ID" value="MCX2818696.1"/>
    <property type="molecule type" value="Genomic_DNA"/>
</dbReference>
<dbReference type="InterPro" id="IPR000639">
    <property type="entry name" value="Epox_hydrolase-like"/>
</dbReference>
<dbReference type="InterPro" id="IPR000073">
    <property type="entry name" value="AB_hydrolase_1"/>
</dbReference>
<name>A0A9Q4C411_9EURY</name>
<dbReference type="GO" id="GO:0018786">
    <property type="term" value="F:haloalkane dehalogenase activity"/>
    <property type="evidence" value="ECO:0007669"/>
    <property type="project" value="UniProtKB-EC"/>
</dbReference>
<dbReference type="SUPFAM" id="SSF53474">
    <property type="entry name" value="alpha/beta-Hydrolases"/>
    <property type="match status" value="1"/>
</dbReference>
<dbReference type="AlphaFoldDB" id="A0A9Q4C411"/>
<dbReference type="PANTHER" id="PTHR42977:SF3">
    <property type="entry name" value="AB HYDROLASE-1 DOMAIN-CONTAINING PROTEIN"/>
    <property type="match status" value="1"/>
</dbReference>
<gene>
    <name evidence="3" type="ORF">EGH25_04940</name>
</gene>
<dbReference type="InterPro" id="IPR029058">
    <property type="entry name" value="AB_hydrolase_fold"/>
</dbReference>
<reference evidence="3" key="1">
    <citation type="submission" date="2022-09" db="EMBL/GenBank/DDBJ databases">
        <title>Haloadaptaus new haloarchaeum isolated from saline soil.</title>
        <authorList>
            <person name="Duran-Viseras A."/>
            <person name="Sanchez-Porro C."/>
            <person name="Ventosa A."/>
        </authorList>
    </citation>
    <scope>NUCLEOTIDE SEQUENCE</scope>
    <source>
        <strain evidence="3">F3-133</strain>
    </source>
</reference>
<dbReference type="Pfam" id="PF00561">
    <property type="entry name" value="Abhydrolase_1"/>
    <property type="match status" value="1"/>
</dbReference>
<dbReference type="RefSeq" id="WP_266086538.1">
    <property type="nucleotide sequence ID" value="NZ_RKLV01000004.1"/>
</dbReference>
<dbReference type="Proteomes" id="UP001149411">
    <property type="component" value="Unassembled WGS sequence"/>
</dbReference>
<dbReference type="PANTHER" id="PTHR42977">
    <property type="entry name" value="HYDROLASE-RELATED"/>
    <property type="match status" value="1"/>
</dbReference>